<dbReference type="Proteomes" id="UP001560573">
    <property type="component" value="Unassembled WGS sequence"/>
</dbReference>
<comment type="caution">
    <text evidence="1">The sequence shown here is derived from an EMBL/GenBank/DDBJ whole genome shotgun (WGS) entry which is preliminary data.</text>
</comment>
<sequence>MDLNAKNSGKQYQTFVQTRDDFVSGNEKTENALLIPFSTDDVILTAQLLQSLSLNVMRNGAVNIVYEVTI</sequence>
<dbReference type="EMBL" id="JAULBC010000001">
    <property type="protein sequence ID" value="MEX6686411.1"/>
    <property type="molecule type" value="Genomic_DNA"/>
</dbReference>
<evidence type="ECO:0000313" key="1">
    <source>
        <dbReference type="EMBL" id="MEX6686411.1"/>
    </source>
</evidence>
<organism evidence="1 2">
    <name type="scientific">Danxiaibacter flavus</name>
    <dbReference type="NCBI Taxonomy" id="3049108"/>
    <lineage>
        <taxon>Bacteria</taxon>
        <taxon>Pseudomonadati</taxon>
        <taxon>Bacteroidota</taxon>
        <taxon>Chitinophagia</taxon>
        <taxon>Chitinophagales</taxon>
        <taxon>Chitinophagaceae</taxon>
        <taxon>Danxiaibacter</taxon>
    </lineage>
</organism>
<keyword evidence="2" id="KW-1185">Reference proteome</keyword>
<accession>A0ABV3Z966</accession>
<name>A0ABV3Z966_9BACT</name>
<proteinExistence type="predicted"/>
<dbReference type="RefSeq" id="WP_369327806.1">
    <property type="nucleotide sequence ID" value="NZ_JAULBC010000001.1"/>
</dbReference>
<evidence type="ECO:0000313" key="2">
    <source>
        <dbReference type="Proteomes" id="UP001560573"/>
    </source>
</evidence>
<protein>
    <submittedName>
        <fullName evidence="1">Uncharacterized protein</fullName>
    </submittedName>
</protein>
<reference evidence="1 2" key="1">
    <citation type="submission" date="2023-07" db="EMBL/GenBank/DDBJ databases">
        <authorList>
            <person name="Lian W.-H."/>
        </authorList>
    </citation>
    <scope>NUCLEOTIDE SEQUENCE [LARGE SCALE GENOMIC DNA]</scope>
    <source>
        <strain evidence="1 2">SYSU DXS3180</strain>
    </source>
</reference>
<gene>
    <name evidence="1" type="ORF">QTN47_02845</name>
</gene>